<dbReference type="PROSITE" id="PS51257">
    <property type="entry name" value="PROKAR_LIPOPROTEIN"/>
    <property type="match status" value="1"/>
</dbReference>
<dbReference type="Proteomes" id="UP000565579">
    <property type="component" value="Unassembled WGS sequence"/>
</dbReference>
<dbReference type="AlphaFoldDB" id="A0A7X0TVX0"/>
<dbReference type="EMBL" id="JACHMI010000001">
    <property type="protein sequence ID" value="MBB6545806.1"/>
    <property type="molecule type" value="Genomic_DNA"/>
</dbReference>
<name>A0A7X0TVX0_9ACTN</name>
<evidence type="ECO:0000313" key="1">
    <source>
        <dbReference type="EMBL" id="MBB6545806.1"/>
    </source>
</evidence>
<keyword evidence="2" id="KW-1185">Reference proteome</keyword>
<gene>
    <name evidence="1" type="ORF">HD593_000601</name>
</gene>
<organism evidence="1 2">
    <name type="scientific">Nonomuraea rubra</name>
    <dbReference type="NCBI Taxonomy" id="46180"/>
    <lineage>
        <taxon>Bacteria</taxon>
        <taxon>Bacillati</taxon>
        <taxon>Actinomycetota</taxon>
        <taxon>Actinomycetes</taxon>
        <taxon>Streptosporangiales</taxon>
        <taxon>Streptosporangiaceae</taxon>
        <taxon>Nonomuraea</taxon>
    </lineage>
</organism>
<proteinExistence type="predicted"/>
<reference evidence="1 2" key="1">
    <citation type="submission" date="2020-08" db="EMBL/GenBank/DDBJ databases">
        <title>Sequencing the genomes of 1000 actinobacteria strains.</title>
        <authorList>
            <person name="Klenk H.-P."/>
        </authorList>
    </citation>
    <scope>NUCLEOTIDE SEQUENCE [LARGE SCALE GENOMIC DNA]</scope>
    <source>
        <strain evidence="1 2">DSM 43768</strain>
    </source>
</reference>
<evidence type="ECO:0000313" key="2">
    <source>
        <dbReference type="Proteomes" id="UP000565579"/>
    </source>
</evidence>
<accession>A0A7X0TVX0</accession>
<comment type="caution">
    <text evidence="1">The sequence shown here is derived from an EMBL/GenBank/DDBJ whole genome shotgun (WGS) entry which is preliminary data.</text>
</comment>
<sequence>MRKVGVALTALLVLTGCAQKPGEGGLRDAMATVSAEGPAAAYFEYGEPSWWRDLGVEPGSAEARRWLPAAVSGLGSLATAADALPKATGLTPATAIRAISIGVPPHQAFRYDGDIQADDVRTKLTALGAKPRDLAGHEGLSFAPGNEIDLSRLIVPGVTNQLNQVVITDTQVATASAPDPLAAVLGGDSTLADNPPHAAMATCLGDVAAATIMAPSPATTITLYGVGLRRPSGLNDQPVNVICVLPSPSATADVERTLTTRLTPAGNMRDGGTYGKHSTEITHERVSADDHTVLRAVLTLNGTTNVMFANQMLYRGELQTLTAPSG</sequence>
<protein>
    <submittedName>
        <fullName evidence="1">Uncharacterized protein</fullName>
    </submittedName>
</protein>
<dbReference type="RefSeq" id="WP_185100600.1">
    <property type="nucleotide sequence ID" value="NZ_BAAAXY010000250.1"/>
</dbReference>